<keyword evidence="1" id="KW-0489">Methyltransferase</keyword>
<comment type="caution">
    <text evidence="1">The sequence shown here is derived from an EMBL/GenBank/DDBJ whole genome shotgun (WGS) entry which is preliminary data.</text>
</comment>
<name>A0A370Q8X4_9FLAO</name>
<dbReference type="InterPro" id="IPR029063">
    <property type="entry name" value="SAM-dependent_MTases_sf"/>
</dbReference>
<keyword evidence="1" id="KW-0808">Transferase</keyword>
<dbReference type="Proteomes" id="UP000255317">
    <property type="component" value="Unassembled WGS sequence"/>
</dbReference>
<dbReference type="GO" id="GO:0032259">
    <property type="term" value="P:methylation"/>
    <property type="evidence" value="ECO:0007669"/>
    <property type="project" value="UniProtKB-KW"/>
</dbReference>
<dbReference type="EMBL" id="QRAO01000004">
    <property type="protein sequence ID" value="RDK84818.1"/>
    <property type="molecule type" value="Genomic_DNA"/>
</dbReference>
<evidence type="ECO:0000313" key="1">
    <source>
        <dbReference type="EMBL" id="RDK84818.1"/>
    </source>
</evidence>
<gene>
    <name evidence="1" type="ORF">C8D94_104191</name>
</gene>
<evidence type="ECO:0000313" key="2">
    <source>
        <dbReference type="Proteomes" id="UP000255317"/>
    </source>
</evidence>
<dbReference type="GO" id="GO:0008168">
    <property type="term" value="F:methyltransferase activity"/>
    <property type="evidence" value="ECO:0007669"/>
    <property type="project" value="UniProtKB-KW"/>
</dbReference>
<dbReference type="RefSeq" id="WP_115124232.1">
    <property type="nucleotide sequence ID" value="NZ_QRAO01000004.1"/>
</dbReference>
<sequence length="253" mass="29839">MGFLDNYRKYKKFFREGKRIVNDPFFTQAQIATRKELKKEPSRTEIINFFIKTLSGTKYLEIGVRNPDHNFNKIACENKYSVDPGLEFKENPATFKMTSDVFFGKLRSETLTIPSNIQFDVIFIDGLHTADQVEKDLQNSLQYLSKDGVIILHDCNPPTEFHQRECFNFKNSPAKHNWNGTTWKAYYKFRHEPSLYSACFDTDWGVAVLSRKQFPAFNALEKIENRYFGYDILQNNRTRHLNLLDFNVWKNKL</sequence>
<dbReference type="SUPFAM" id="SSF53335">
    <property type="entry name" value="S-adenosyl-L-methionine-dependent methyltransferases"/>
    <property type="match status" value="1"/>
</dbReference>
<protein>
    <submittedName>
        <fullName evidence="1">Methyltransferase family protein</fullName>
    </submittedName>
</protein>
<keyword evidence="2" id="KW-1185">Reference proteome</keyword>
<dbReference type="Gene3D" id="3.40.50.150">
    <property type="entry name" value="Vaccinia Virus protein VP39"/>
    <property type="match status" value="1"/>
</dbReference>
<dbReference type="OrthoDB" id="799111at2"/>
<proteinExistence type="predicted"/>
<dbReference type="Pfam" id="PF13578">
    <property type="entry name" value="Methyltransf_24"/>
    <property type="match status" value="1"/>
</dbReference>
<reference evidence="1 2" key="1">
    <citation type="submission" date="2018-07" db="EMBL/GenBank/DDBJ databases">
        <title>Genomic Encyclopedia of Type Strains, Phase IV (KMG-IV): sequencing the most valuable type-strain genomes for metagenomic binning, comparative biology and taxonomic classification.</title>
        <authorList>
            <person name="Goeker M."/>
        </authorList>
    </citation>
    <scope>NUCLEOTIDE SEQUENCE [LARGE SCALE GENOMIC DNA]</scope>
    <source>
        <strain evidence="1 2">DSM 101478</strain>
    </source>
</reference>
<dbReference type="AlphaFoldDB" id="A0A370Q8X4"/>
<accession>A0A370Q8X4</accession>
<organism evidence="1 2">
    <name type="scientific">Marinirhabdus gelatinilytica</name>
    <dbReference type="NCBI Taxonomy" id="1703343"/>
    <lineage>
        <taxon>Bacteria</taxon>
        <taxon>Pseudomonadati</taxon>
        <taxon>Bacteroidota</taxon>
        <taxon>Flavobacteriia</taxon>
        <taxon>Flavobacteriales</taxon>
        <taxon>Flavobacteriaceae</taxon>
    </lineage>
</organism>